<keyword evidence="1" id="KW-1185">Reference proteome</keyword>
<evidence type="ECO:0000313" key="1">
    <source>
        <dbReference type="Proteomes" id="UP000887561"/>
    </source>
</evidence>
<reference evidence="2" key="1">
    <citation type="submission" date="2022-11" db="UniProtKB">
        <authorList>
            <consortium name="WormBaseParasite"/>
        </authorList>
    </citation>
    <scope>IDENTIFICATION</scope>
</reference>
<organism evidence="1 2">
    <name type="scientific">Meloidogyne javanica</name>
    <name type="common">Root-knot nematode worm</name>
    <dbReference type="NCBI Taxonomy" id="6303"/>
    <lineage>
        <taxon>Eukaryota</taxon>
        <taxon>Metazoa</taxon>
        <taxon>Ecdysozoa</taxon>
        <taxon>Nematoda</taxon>
        <taxon>Chromadorea</taxon>
        <taxon>Rhabditida</taxon>
        <taxon>Tylenchina</taxon>
        <taxon>Tylenchomorpha</taxon>
        <taxon>Tylenchoidea</taxon>
        <taxon>Meloidogynidae</taxon>
        <taxon>Meloidogyninae</taxon>
        <taxon>Meloidogyne</taxon>
        <taxon>Meloidogyne incognita group</taxon>
    </lineage>
</organism>
<proteinExistence type="predicted"/>
<evidence type="ECO:0000313" key="2">
    <source>
        <dbReference type="WBParaSite" id="scaffold34840_cov298.g21866"/>
    </source>
</evidence>
<protein>
    <submittedName>
        <fullName evidence="2">Uncharacterized protein</fullName>
    </submittedName>
</protein>
<dbReference type="PANTHER" id="PTHR35179:SF2">
    <property type="entry name" value="START DOMAIN-CONTAINING PROTEIN"/>
    <property type="match status" value="1"/>
</dbReference>
<sequence>MASAQNHQNDEVEGFWLFDGLDEEPYGLLPLVNLSGKSGASSTKNVERIGSYQWRLEEDDPIPGMPLESFYWPGGKLRQDHGVVIYNVNHMKVKDGQLDAAILAAKLCSANNKKKNEINFDDYDIITDAINLQKLFAFSQEAGDGLFRIDCERVGKTVLLSRMEASDLMEIGHLTYDQSMKAKMTKFRSKHCSGPFFQLTSYQFGTLKILVRYEVECADFAGAKVWAIGYINFGNVPDNLPLQLLTTYPHGGGFPFFTWAQMFFTCADQEMIGFWKGNGDFTKPAIYGLNDISKLMKPLPYAVLSKAKFLKNFPKFGLIWKGKPHLEIFSKSRKADGAISKSVRKFLSTQCKNRTEEEVQEIAKKQKG</sequence>
<accession>A0A915M999</accession>
<dbReference type="PANTHER" id="PTHR35179">
    <property type="entry name" value="PROTEIN CBG02620"/>
    <property type="match status" value="1"/>
</dbReference>
<name>A0A915M999_MELJA</name>
<dbReference type="Proteomes" id="UP000887561">
    <property type="component" value="Unplaced"/>
</dbReference>
<dbReference type="WBParaSite" id="scaffold34840_cov298.g21866">
    <property type="protein sequence ID" value="scaffold34840_cov298.g21866"/>
    <property type="gene ID" value="scaffold34840_cov298.g21866"/>
</dbReference>
<dbReference type="AlphaFoldDB" id="A0A915M999"/>